<dbReference type="GO" id="GO:0004674">
    <property type="term" value="F:protein serine/threonine kinase activity"/>
    <property type="evidence" value="ECO:0007669"/>
    <property type="project" value="TreeGrafter"/>
</dbReference>
<dbReference type="OrthoDB" id="5979581at2759"/>
<accession>A0A9P9RB02</accession>
<dbReference type="PROSITE" id="PS50011">
    <property type="entry name" value="PROTEIN_KINASE_DOM"/>
    <property type="match status" value="1"/>
</dbReference>
<reference evidence="2" key="1">
    <citation type="journal article" date="2021" name="Nat. Commun.">
        <title>Genetic determinants of endophytism in the Arabidopsis root mycobiome.</title>
        <authorList>
            <person name="Mesny F."/>
            <person name="Miyauchi S."/>
            <person name="Thiergart T."/>
            <person name="Pickel B."/>
            <person name="Atanasova L."/>
            <person name="Karlsson M."/>
            <person name="Huettel B."/>
            <person name="Barry K.W."/>
            <person name="Haridas S."/>
            <person name="Chen C."/>
            <person name="Bauer D."/>
            <person name="Andreopoulos W."/>
            <person name="Pangilinan J."/>
            <person name="LaButti K."/>
            <person name="Riley R."/>
            <person name="Lipzen A."/>
            <person name="Clum A."/>
            <person name="Drula E."/>
            <person name="Henrissat B."/>
            <person name="Kohler A."/>
            <person name="Grigoriev I.V."/>
            <person name="Martin F.M."/>
            <person name="Hacquard S."/>
        </authorList>
    </citation>
    <scope>NUCLEOTIDE SEQUENCE</scope>
    <source>
        <strain evidence="2">FSSC 5 MPI-SDFR-AT-0091</strain>
    </source>
</reference>
<dbReference type="Proteomes" id="UP000736672">
    <property type="component" value="Unassembled WGS sequence"/>
</dbReference>
<dbReference type="Gene3D" id="3.30.200.20">
    <property type="entry name" value="Phosphorylase Kinase, domain 1"/>
    <property type="match status" value="1"/>
</dbReference>
<dbReference type="Pfam" id="PF00069">
    <property type="entry name" value="Pkinase"/>
    <property type="match status" value="1"/>
</dbReference>
<dbReference type="Gene3D" id="1.10.510.10">
    <property type="entry name" value="Transferase(Phosphotransferase) domain 1"/>
    <property type="match status" value="1"/>
</dbReference>
<evidence type="ECO:0000259" key="1">
    <source>
        <dbReference type="PROSITE" id="PS50011"/>
    </source>
</evidence>
<dbReference type="SMART" id="SM00220">
    <property type="entry name" value="S_TKc"/>
    <property type="match status" value="1"/>
</dbReference>
<keyword evidence="2" id="KW-0418">Kinase</keyword>
<dbReference type="InterPro" id="IPR011009">
    <property type="entry name" value="Kinase-like_dom_sf"/>
</dbReference>
<dbReference type="GO" id="GO:0044773">
    <property type="term" value="P:mitotic DNA damage checkpoint signaling"/>
    <property type="evidence" value="ECO:0007669"/>
    <property type="project" value="TreeGrafter"/>
</dbReference>
<keyword evidence="3" id="KW-1185">Reference proteome</keyword>
<comment type="caution">
    <text evidence="2">The sequence shown here is derived from an EMBL/GenBank/DDBJ whole genome shotgun (WGS) entry which is preliminary data.</text>
</comment>
<dbReference type="PANTHER" id="PTHR44167:SF18">
    <property type="entry name" value="PROTEIN KINASE DOMAIN-CONTAINING PROTEIN"/>
    <property type="match status" value="1"/>
</dbReference>
<organism evidence="2 3">
    <name type="scientific">Fusarium solani</name>
    <name type="common">Filamentous fungus</name>
    <dbReference type="NCBI Taxonomy" id="169388"/>
    <lineage>
        <taxon>Eukaryota</taxon>
        <taxon>Fungi</taxon>
        <taxon>Dikarya</taxon>
        <taxon>Ascomycota</taxon>
        <taxon>Pezizomycotina</taxon>
        <taxon>Sordariomycetes</taxon>
        <taxon>Hypocreomycetidae</taxon>
        <taxon>Hypocreales</taxon>
        <taxon>Nectriaceae</taxon>
        <taxon>Fusarium</taxon>
        <taxon>Fusarium solani species complex</taxon>
    </lineage>
</organism>
<dbReference type="PANTHER" id="PTHR44167">
    <property type="entry name" value="OVARIAN-SPECIFIC SERINE/THREONINE-PROTEIN KINASE LOK-RELATED"/>
    <property type="match status" value="1"/>
</dbReference>
<dbReference type="GO" id="GO:0005634">
    <property type="term" value="C:nucleus"/>
    <property type="evidence" value="ECO:0007669"/>
    <property type="project" value="TreeGrafter"/>
</dbReference>
<dbReference type="InterPro" id="IPR000719">
    <property type="entry name" value="Prot_kinase_dom"/>
</dbReference>
<evidence type="ECO:0000313" key="3">
    <source>
        <dbReference type="Proteomes" id="UP000736672"/>
    </source>
</evidence>
<gene>
    <name evidence="2" type="ORF">B0J15DRAFT_217055</name>
</gene>
<proteinExistence type="predicted"/>
<dbReference type="GO" id="GO:0005524">
    <property type="term" value="F:ATP binding"/>
    <property type="evidence" value="ECO:0007669"/>
    <property type="project" value="InterPro"/>
</dbReference>
<dbReference type="EMBL" id="JAGTJS010000004">
    <property type="protein sequence ID" value="KAH7271495.1"/>
    <property type="molecule type" value="Genomic_DNA"/>
</dbReference>
<keyword evidence="2" id="KW-0808">Transferase</keyword>
<feature type="domain" description="Protein kinase" evidence="1">
    <location>
        <begin position="71"/>
        <end position="443"/>
    </location>
</feature>
<protein>
    <submittedName>
        <fullName evidence="2">Kinase-like domain-containing protein</fullName>
    </submittedName>
</protein>
<dbReference type="AlphaFoldDB" id="A0A9P9RB02"/>
<dbReference type="SUPFAM" id="SSF56112">
    <property type="entry name" value="Protein kinase-like (PK-like)"/>
    <property type="match status" value="1"/>
</dbReference>
<evidence type="ECO:0000313" key="2">
    <source>
        <dbReference type="EMBL" id="KAH7271495.1"/>
    </source>
</evidence>
<dbReference type="GO" id="GO:0005737">
    <property type="term" value="C:cytoplasm"/>
    <property type="evidence" value="ECO:0007669"/>
    <property type="project" value="TreeGrafter"/>
</dbReference>
<sequence length="455" mass="51578">MAVPPPHMLIPPHPMELPPGVPEYPSEHSFRQSEWHHARLCEWPELYAEDGLYPITLGTFIKAPSDQRGWYRIIRKLGFGWDWTKWLAQQEEVQLGQPQYLTLQIMSVSRGAITNIGSLSMALRASRGDLDPMHVNCPRAYALQGPNGIHACLAYQPQYIPFRGSLQPLTSYPPPSGGVPRLPIGIIKSILKQTLLGIESMHRAGWVHGAIGLHSLEIKTRSYPPDLVQGPDDQVFLEKIRHTSDRVHAPLHLTKISPILPTRDDYDENIKIKLGNLGFAFPVGESVNRWHSIAGPYQFRAPEMVEPVEEEISRWPSTGGVDIWAFGCLVYRLYTGYHLLPEIMVNKEDPEVPILHYWFGIALIFGRLPDQFLRRWPHMGIWLEPPVTRRFPLIGFEHTFRANAPLDLSEEEVGSITDLIRLAMEIPPRPRPTASELLQHPFFSGLNNGCVIVCV</sequence>
<name>A0A9P9RB02_FUSSL</name>